<organism evidence="13 14">
    <name type="scientific">Lepeophtheirus salmonis</name>
    <name type="common">Salmon louse</name>
    <name type="synonym">Caligus salmonis</name>
    <dbReference type="NCBI Taxonomy" id="72036"/>
    <lineage>
        <taxon>Eukaryota</taxon>
        <taxon>Metazoa</taxon>
        <taxon>Ecdysozoa</taxon>
        <taxon>Arthropoda</taxon>
        <taxon>Crustacea</taxon>
        <taxon>Multicrustacea</taxon>
        <taxon>Hexanauplia</taxon>
        <taxon>Copepoda</taxon>
        <taxon>Siphonostomatoida</taxon>
        <taxon>Caligidae</taxon>
        <taxon>Lepeophtheirus</taxon>
    </lineage>
</organism>
<evidence type="ECO:0000256" key="5">
    <source>
        <dbReference type="ARBA" id="ARBA00022771"/>
    </source>
</evidence>
<feature type="domain" description="C2H2-type" evidence="12">
    <location>
        <begin position="136"/>
        <end position="163"/>
    </location>
</feature>
<feature type="domain" description="C2H2-type" evidence="12">
    <location>
        <begin position="220"/>
        <end position="243"/>
    </location>
</feature>
<feature type="region of interest" description="Disordered" evidence="11">
    <location>
        <begin position="1"/>
        <end position="28"/>
    </location>
</feature>
<dbReference type="GO" id="GO:0000981">
    <property type="term" value="F:DNA-binding transcription factor activity, RNA polymerase II-specific"/>
    <property type="evidence" value="ECO:0007669"/>
    <property type="project" value="TreeGrafter"/>
</dbReference>
<feature type="domain" description="C2H2-type" evidence="12">
    <location>
        <begin position="192"/>
        <end position="219"/>
    </location>
</feature>
<evidence type="ECO:0000256" key="6">
    <source>
        <dbReference type="ARBA" id="ARBA00022833"/>
    </source>
</evidence>
<evidence type="ECO:0000256" key="1">
    <source>
        <dbReference type="ARBA" id="ARBA00004123"/>
    </source>
</evidence>
<keyword evidence="8" id="KW-0238">DNA-binding</keyword>
<feature type="domain" description="C2H2-type" evidence="12">
    <location>
        <begin position="270"/>
        <end position="301"/>
    </location>
</feature>
<dbReference type="Gene3D" id="3.30.160.60">
    <property type="entry name" value="Classic Zinc Finger"/>
    <property type="match status" value="4"/>
</dbReference>
<proteinExistence type="inferred from homology"/>
<feature type="domain" description="C2H2-type" evidence="12">
    <location>
        <begin position="164"/>
        <end position="191"/>
    </location>
</feature>
<dbReference type="GO" id="GO:0005634">
    <property type="term" value="C:nucleus"/>
    <property type="evidence" value="ECO:0007669"/>
    <property type="project" value="UniProtKB-SubCell"/>
</dbReference>
<keyword evidence="4" id="KW-0677">Repeat</keyword>
<dbReference type="PROSITE" id="PS00028">
    <property type="entry name" value="ZINC_FINGER_C2H2_1"/>
    <property type="match status" value="4"/>
</dbReference>
<reference evidence="13" key="1">
    <citation type="submission" date="2021-02" db="EMBL/GenBank/DDBJ databases">
        <authorList>
            <person name="Bekaert M."/>
        </authorList>
    </citation>
    <scope>NUCLEOTIDE SEQUENCE</scope>
    <source>
        <strain evidence="13">IoA-00</strain>
    </source>
</reference>
<dbReference type="GO" id="GO:0000978">
    <property type="term" value="F:RNA polymerase II cis-regulatory region sequence-specific DNA binding"/>
    <property type="evidence" value="ECO:0007669"/>
    <property type="project" value="TreeGrafter"/>
</dbReference>
<dbReference type="OrthoDB" id="654211at2759"/>
<protein>
    <submittedName>
        <fullName evidence="13">KR</fullName>
    </submittedName>
</protein>
<evidence type="ECO:0000256" key="8">
    <source>
        <dbReference type="ARBA" id="ARBA00023125"/>
    </source>
</evidence>
<dbReference type="SMART" id="SM00355">
    <property type="entry name" value="ZnF_C2H2"/>
    <property type="match status" value="5"/>
</dbReference>
<comment type="similarity">
    <text evidence="2">Belongs to the krueppel C2H2-type zinc-finger protein family.</text>
</comment>
<dbReference type="GO" id="GO:0000122">
    <property type="term" value="P:negative regulation of transcription by RNA polymerase II"/>
    <property type="evidence" value="ECO:0007669"/>
    <property type="project" value="UniProtKB-ARBA"/>
</dbReference>
<evidence type="ECO:0000256" key="9">
    <source>
        <dbReference type="ARBA" id="ARBA00023163"/>
    </source>
</evidence>
<dbReference type="PANTHER" id="PTHR23235">
    <property type="entry name" value="KRUEPPEL-LIKE TRANSCRIPTION FACTOR"/>
    <property type="match status" value="1"/>
</dbReference>
<keyword evidence="10" id="KW-0539">Nucleus</keyword>
<dbReference type="PROSITE" id="PS50157">
    <property type="entry name" value="ZINC_FINGER_C2H2_2"/>
    <property type="match status" value="5"/>
</dbReference>
<dbReference type="Pfam" id="PF00096">
    <property type="entry name" value="zf-C2H2"/>
    <property type="match status" value="4"/>
</dbReference>
<sequence length="390" mass="43646">MNSEPEDMGNSKEPNPTSPSLHPPSPGAIWQAVFRQQQLQLLSHLAALNPLLLHPSSSPLLHSDYQYTNSSSDSKVGIDSGSPKLTFRRSSPHSEEEKSPSAVPLKRPASSSSSSSSSLPRKISGAGDSGGREKVFTCKICERSFGYKHVLQNHERTHTGEKPFACKVCSKRFTRDHHLKTHMRLHTGEKPYSCTHCDRQFVQVANLRRHLRVHTGEKPYKCEICSHCFSDSNQLKAHLLNHSQSGLVSEATHPRGSNNNNNNSNGSTLHECNKCGSKFKKKQQLTHHSCSSLGVHPIEEEIYPEEEDLRSESFETSPSLIGTSEIHHQASDLAFLKSVRTRKSKDPKRINTVMMMMQEPQTEPEDLSSKKKNEFSATNLIDRRIDLPQS</sequence>
<name>A0A7R8D3S0_LEPSM</name>
<gene>
    <name evidence="13" type="ORF">LSAA_12303</name>
</gene>
<feature type="compositionally biased region" description="Polar residues" evidence="11">
    <location>
        <begin position="65"/>
        <end position="74"/>
    </location>
</feature>
<dbReference type="FunFam" id="3.30.160.60:FF:002373">
    <property type="entry name" value="Protein krueppel"/>
    <property type="match status" value="1"/>
</dbReference>
<dbReference type="Proteomes" id="UP000675881">
    <property type="component" value="Chromosome 6"/>
</dbReference>
<dbReference type="PANTHER" id="PTHR23235:SF120">
    <property type="entry name" value="KRUPPEL-LIKE FACTOR 15"/>
    <property type="match status" value="1"/>
</dbReference>
<evidence type="ECO:0000259" key="12">
    <source>
        <dbReference type="PROSITE" id="PS50157"/>
    </source>
</evidence>
<feature type="region of interest" description="Disordered" evidence="11">
    <location>
        <begin position="64"/>
        <end position="131"/>
    </location>
</feature>
<dbReference type="GO" id="GO:0008270">
    <property type="term" value="F:zinc ion binding"/>
    <property type="evidence" value="ECO:0007669"/>
    <property type="project" value="UniProtKB-KW"/>
</dbReference>
<keyword evidence="7" id="KW-0805">Transcription regulation</keyword>
<evidence type="ECO:0000256" key="7">
    <source>
        <dbReference type="ARBA" id="ARBA00023015"/>
    </source>
</evidence>
<comment type="subcellular location">
    <subcellularLocation>
        <location evidence="1">Nucleus</location>
    </subcellularLocation>
</comment>
<keyword evidence="14" id="KW-1185">Reference proteome</keyword>
<dbReference type="FunFam" id="3.30.160.60:FF:000624">
    <property type="entry name" value="zinc finger protein 697"/>
    <property type="match status" value="1"/>
</dbReference>
<feature type="region of interest" description="Disordered" evidence="11">
    <location>
        <begin position="359"/>
        <end position="390"/>
    </location>
</feature>
<accession>A0A7R8D3S0</accession>
<evidence type="ECO:0000313" key="13">
    <source>
        <dbReference type="EMBL" id="CAF2986240.1"/>
    </source>
</evidence>
<dbReference type="SUPFAM" id="SSF57667">
    <property type="entry name" value="beta-beta-alpha zinc fingers"/>
    <property type="match status" value="2"/>
</dbReference>
<evidence type="ECO:0000256" key="3">
    <source>
        <dbReference type="ARBA" id="ARBA00022723"/>
    </source>
</evidence>
<keyword evidence="3" id="KW-0479">Metal-binding</keyword>
<dbReference type="InterPro" id="IPR013087">
    <property type="entry name" value="Znf_C2H2_type"/>
</dbReference>
<dbReference type="AlphaFoldDB" id="A0A7R8D3S0"/>
<evidence type="ECO:0000256" key="11">
    <source>
        <dbReference type="SAM" id="MobiDB-lite"/>
    </source>
</evidence>
<keyword evidence="5" id="KW-0863">Zinc-finger</keyword>
<evidence type="ECO:0000256" key="2">
    <source>
        <dbReference type="ARBA" id="ARBA00006991"/>
    </source>
</evidence>
<evidence type="ECO:0000256" key="4">
    <source>
        <dbReference type="ARBA" id="ARBA00022737"/>
    </source>
</evidence>
<dbReference type="FunFam" id="3.30.160.60:FF:000912">
    <property type="entry name" value="Zinc finger protein 660"/>
    <property type="match status" value="1"/>
</dbReference>
<keyword evidence="9" id="KW-0804">Transcription</keyword>
<dbReference type="GO" id="GO:0045595">
    <property type="term" value="P:regulation of cell differentiation"/>
    <property type="evidence" value="ECO:0007669"/>
    <property type="project" value="UniProtKB-ARBA"/>
</dbReference>
<dbReference type="EMBL" id="HG994585">
    <property type="protein sequence ID" value="CAF2986240.1"/>
    <property type="molecule type" value="Genomic_DNA"/>
</dbReference>
<keyword evidence="6" id="KW-0862">Zinc</keyword>
<dbReference type="FunFam" id="3.30.160.60:FF:001506">
    <property type="entry name" value="Zinc finger protein"/>
    <property type="match status" value="1"/>
</dbReference>
<evidence type="ECO:0000313" key="14">
    <source>
        <dbReference type="Proteomes" id="UP000675881"/>
    </source>
</evidence>
<evidence type="ECO:0000256" key="10">
    <source>
        <dbReference type="ARBA" id="ARBA00023242"/>
    </source>
</evidence>
<feature type="compositionally biased region" description="Basic and acidic residues" evidence="11">
    <location>
        <begin position="381"/>
        <end position="390"/>
    </location>
</feature>
<dbReference type="InterPro" id="IPR036236">
    <property type="entry name" value="Znf_C2H2_sf"/>
</dbReference>